<proteinExistence type="predicted"/>
<gene>
    <name evidence="1" type="ORF">HZF10_15860</name>
</gene>
<reference evidence="1 2" key="1">
    <citation type="submission" date="2020-07" db="EMBL/GenBank/DDBJ databases">
        <authorList>
            <person name="Sun Q."/>
        </authorList>
    </citation>
    <scope>NUCLEOTIDE SEQUENCE [LARGE SCALE GENOMIC DNA]</scope>
    <source>
        <strain evidence="1 2">MAH-1</strain>
    </source>
</reference>
<comment type="caution">
    <text evidence="1">The sequence shown here is derived from an EMBL/GenBank/DDBJ whole genome shotgun (WGS) entry which is preliminary data.</text>
</comment>
<protein>
    <submittedName>
        <fullName evidence="1">Putative glycolipid-binding domain-containing protein</fullName>
    </submittedName>
</protein>
<evidence type="ECO:0000313" key="1">
    <source>
        <dbReference type="EMBL" id="NYA72406.1"/>
    </source>
</evidence>
<dbReference type="AlphaFoldDB" id="A0A7Y9C6H4"/>
<dbReference type="Proteomes" id="UP000535020">
    <property type="component" value="Unassembled WGS sequence"/>
</dbReference>
<dbReference type="EMBL" id="JACBJI010000008">
    <property type="protein sequence ID" value="NYA72406.1"/>
    <property type="molecule type" value="Genomic_DNA"/>
</dbReference>
<organism evidence="1 2">
    <name type="scientific">Flavobacterium agri</name>
    <dbReference type="NCBI Taxonomy" id="2743471"/>
    <lineage>
        <taxon>Bacteria</taxon>
        <taxon>Pseudomonadati</taxon>
        <taxon>Bacteroidota</taxon>
        <taxon>Flavobacteriia</taxon>
        <taxon>Flavobacteriales</taxon>
        <taxon>Flavobacteriaceae</taxon>
        <taxon>Flavobacterium</taxon>
    </lineage>
</organism>
<accession>A0A7Y9C6H4</accession>
<dbReference type="RefSeq" id="WP_176007214.1">
    <property type="nucleotide sequence ID" value="NZ_JABWMI010000020.1"/>
</dbReference>
<name>A0A7Y9C6H4_9FLAO</name>
<dbReference type="Pfam" id="PF06475">
    <property type="entry name" value="Glycolipid_bind"/>
    <property type="match status" value="1"/>
</dbReference>
<dbReference type="SUPFAM" id="SSF159275">
    <property type="entry name" value="PA1994-like"/>
    <property type="match status" value="1"/>
</dbReference>
<dbReference type="InterPro" id="IPR009467">
    <property type="entry name" value="Glycolipid-bd_prot_put"/>
</dbReference>
<evidence type="ECO:0000313" key="2">
    <source>
        <dbReference type="Proteomes" id="UP000535020"/>
    </source>
</evidence>
<sequence>MKSRMEIGWDSQYYRTWETLSLDVVEDGYEVNSVIETESGKATFHIAISEQWEVLRFDVVSTLTGTVFEVHGIRDKWKGWIVNGKPMPEFDGCIDIDILPTPFTNTLPIRRLDFGAYNSHEILVLYIDLIEKTVSRKKQVYTKLSDSLYRFETVPKDFETNIEVDADGFVLDYPDLFARRHC</sequence>
<keyword evidence="2" id="KW-1185">Reference proteome</keyword>